<dbReference type="PANTHER" id="PTHR11028">
    <property type="entry name" value="VACUOLAR ATP SYNTHASE SUBUNIT AC39"/>
    <property type="match status" value="1"/>
</dbReference>
<dbReference type="InterPro" id="IPR036079">
    <property type="entry name" value="ATPase_csu/dsu_sf"/>
</dbReference>
<dbReference type="InterPro" id="IPR016727">
    <property type="entry name" value="ATPase_V0-cplx_dsu"/>
</dbReference>
<dbReference type="PIRSF" id="PIRSF018497">
    <property type="entry name" value="V-ATP_synth_D"/>
    <property type="match status" value="1"/>
</dbReference>
<dbReference type="EMBL" id="KQ241777">
    <property type="protein sequence ID" value="KNC84252.1"/>
    <property type="molecule type" value="Genomic_DNA"/>
</dbReference>
<keyword evidence="1" id="KW-0375">Hydrogen ion transport</keyword>
<evidence type="ECO:0000256" key="1">
    <source>
        <dbReference type="PIRNR" id="PIRNR018497"/>
    </source>
</evidence>
<dbReference type="RefSeq" id="XP_014158154.1">
    <property type="nucleotide sequence ID" value="XM_014302679.1"/>
</dbReference>
<comment type="subunit">
    <text evidence="1">V-ATPase is a heteromultimeric enzyme made up of two complexes: the ATP-hydrolytic V1 complex and the proton translocation V0 complex.</text>
</comment>
<comment type="similarity">
    <text evidence="1">Belongs to the V-ATPase V0D/AC39 subunit family.</text>
</comment>
<dbReference type="OrthoDB" id="10250083at2759"/>
<comment type="function">
    <text evidence="1">Subunit of the V0 complex of vacuolar(H+)-ATPase (V-ATPase), a multisubunit enzyme composed of a peripheral complex (V1) that hydrolyzes ATP and a membrane integral complex (V0) that translocates protons. V-ATPase is responsible for acidifying and maintaining the pH of intracellular compartments and in some cell types, is targeted to the plasma membrane, where it is responsible for acidifying the extracellular environment.</text>
</comment>
<name>A0A0L0G5D5_9EUKA</name>
<dbReference type="Proteomes" id="UP000054560">
    <property type="component" value="Unassembled WGS sequence"/>
</dbReference>
<dbReference type="InterPro" id="IPR002843">
    <property type="entry name" value="ATPase_V0-cplx_csu/dsu"/>
</dbReference>
<evidence type="ECO:0000313" key="3">
    <source>
        <dbReference type="Proteomes" id="UP000054560"/>
    </source>
</evidence>
<proteinExistence type="inferred from homology"/>
<gene>
    <name evidence="2" type="ORF">SARC_03523</name>
</gene>
<dbReference type="eggNOG" id="KOG2957">
    <property type="taxonomic scope" value="Eukaryota"/>
</dbReference>
<evidence type="ECO:0000313" key="2">
    <source>
        <dbReference type="EMBL" id="KNC84252.1"/>
    </source>
</evidence>
<protein>
    <recommendedName>
        <fullName evidence="1">V-type proton ATPase subunit</fullName>
    </recommendedName>
</protein>
<dbReference type="SUPFAM" id="SSF103486">
    <property type="entry name" value="V-type ATP synthase subunit C"/>
    <property type="match status" value="1"/>
</dbReference>
<dbReference type="AlphaFoldDB" id="A0A0L0G5D5"/>
<dbReference type="GeneID" id="25904027"/>
<sequence length="351" mass="40757">MYLFSSNDTWLPQIVFLSTWPIHNVFVHSDLFIPRHATSHHATLDLKLHLASTHYGSFLSDESGALTVPVIQEKLQEKFLQMFEIMRAQVVEPANTFFDYITFSYMIDNIILLITGTLHDRDISELIPKCHPLGKFEEMGSLSIATTPAELYNSVLVDTPLANYFQSCIDEQDLDEMNIEIIRNSLYKAYLEDFYKFSTSLGNDTAELMQELLAFEADRRAFVITINSFDTELTRDDRQKLYPRCGRLYPEGLQKLAACDDYEQVRAVAEYYPEYRELFDGITPGSGKTLEDMFYEYEVHLCKKAFLTHFSFASYYSLCKLREQESRNIVWIAECISQKHKAKIDNYVPIF</sequence>
<keyword evidence="3" id="KW-1185">Reference proteome</keyword>
<dbReference type="GO" id="GO:0033179">
    <property type="term" value="C:proton-transporting V-type ATPase, V0 domain"/>
    <property type="evidence" value="ECO:0007669"/>
    <property type="project" value="InterPro"/>
</dbReference>
<keyword evidence="1" id="KW-0406">Ion transport</keyword>
<dbReference type="STRING" id="667725.A0A0L0G5D5"/>
<reference evidence="2 3" key="1">
    <citation type="submission" date="2011-02" db="EMBL/GenBank/DDBJ databases">
        <title>The Genome Sequence of Sphaeroforma arctica JP610.</title>
        <authorList>
            <consortium name="The Broad Institute Genome Sequencing Platform"/>
            <person name="Russ C."/>
            <person name="Cuomo C."/>
            <person name="Young S.K."/>
            <person name="Zeng Q."/>
            <person name="Gargeya S."/>
            <person name="Alvarado L."/>
            <person name="Berlin A."/>
            <person name="Chapman S.B."/>
            <person name="Chen Z."/>
            <person name="Freedman E."/>
            <person name="Gellesch M."/>
            <person name="Goldberg J."/>
            <person name="Griggs A."/>
            <person name="Gujja S."/>
            <person name="Heilman E."/>
            <person name="Heiman D."/>
            <person name="Howarth C."/>
            <person name="Mehta T."/>
            <person name="Neiman D."/>
            <person name="Pearson M."/>
            <person name="Roberts A."/>
            <person name="Saif S."/>
            <person name="Shea T."/>
            <person name="Shenoy N."/>
            <person name="Sisk P."/>
            <person name="Stolte C."/>
            <person name="Sykes S."/>
            <person name="White J."/>
            <person name="Yandava C."/>
            <person name="Burger G."/>
            <person name="Gray M.W."/>
            <person name="Holland P.W.H."/>
            <person name="King N."/>
            <person name="Lang F.B.F."/>
            <person name="Roger A.J."/>
            <person name="Ruiz-Trillo I."/>
            <person name="Haas B."/>
            <person name="Nusbaum C."/>
            <person name="Birren B."/>
        </authorList>
    </citation>
    <scope>NUCLEOTIDE SEQUENCE [LARGE SCALE GENOMIC DNA]</scope>
    <source>
        <strain evidence="2 3">JP610</strain>
    </source>
</reference>
<accession>A0A0L0G5D5</accession>
<keyword evidence="1" id="KW-0813">Transport</keyword>
<dbReference type="Pfam" id="PF01992">
    <property type="entry name" value="vATP-synt_AC39"/>
    <property type="match status" value="1"/>
</dbReference>
<dbReference type="GO" id="GO:0046961">
    <property type="term" value="F:proton-transporting ATPase activity, rotational mechanism"/>
    <property type="evidence" value="ECO:0007669"/>
    <property type="project" value="InterPro"/>
</dbReference>
<organism evidence="2 3">
    <name type="scientific">Sphaeroforma arctica JP610</name>
    <dbReference type="NCBI Taxonomy" id="667725"/>
    <lineage>
        <taxon>Eukaryota</taxon>
        <taxon>Ichthyosporea</taxon>
        <taxon>Ichthyophonida</taxon>
        <taxon>Sphaeroforma</taxon>
    </lineage>
</organism>